<dbReference type="GO" id="GO:0005739">
    <property type="term" value="C:mitochondrion"/>
    <property type="evidence" value="ECO:0007669"/>
    <property type="project" value="TreeGrafter"/>
</dbReference>
<gene>
    <name evidence="2" type="ORF">PTSG_12483</name>
</gene>
<dbReference type="EMBL" id="GL832971">
    <property type="protein sequence ID" value="EGD75127.1"/>
    <property type="molecule type" value="Genomic_DNA"/>
</dbReference>
<dbReference type="KEGG" id="sre:PTSG_12483"/>
<dbReference type="eggNOG" id="KOG2317">
    <property type="taxonomic scope" value="Eukaryota"/>
</dbReference>
<evidence type="ECO:0000313" key="2">
    <source>
        <dbReference type="EMBL" id="EGD75127.1"/>
    </source>
</evidence>
<dbReference type="InterPro" id="IPR019897">
    <property type="entry name" value="RidA_CS"/>
</dbReference>
<sequence length="162" mass="17333">MLHALTATTARITSRLHLAFASTPACRFPYTRAMSSLATVHTDKAPAAIGPYSQAVKANGMVYCSGQIPIDAATGELKLGSIADQTELVLSNLREVLKAAGSDMNQVVKTTVLLKDMNDFQAMNEVYGKAFGDHRPARAAYQVARLPKDVSVEIEAIAVVPE</sequence>
<dbReference type="RefSeq" id="XP_004992180.1">
    <property type="nucleotide sequence ID" value="XM_004992123.1"/>
</dbReference>
<accession>F2UES7</accession>
<dbReference type="Pfam" id="PF01042">
    <property type="entry name" value="Ribonuc_L-PSP"/>
    <property type="match status" value="1"/>
</dbReference>
<dbReference type="NCBIfam" id="TIGR00004">
    <property type="entry name" value="Rid family detoxifying hydrolase"/>
    <property type="match status" value="1"/>
</dbReference>
<dbReference type="FunCoup" id="F2UES7">
    <property type="interactions" value="1032"/>
</dbReference>
<evidence type="ECO:0000256" key="1">
    <source>
        <dbReference type="ARBA" id="ARBA00010552"/>
    </source>
</evidence>
<protein>
    <submittedName>
        <fullName evidence="2">Endoribonuclease L-PSP</fullName>
    </submittedName>
</protein>
<dbReference type="SUPFAM" id="SSF55298">
    <property type="entry name" value="YjgF-like"/>
    <property type="match status" value="1"/>
</dbReference>
<keyword evidence="3" id="KW-1185">Reference proteome</keyword>
<dbReference type="GO" id="GO:0019239">
    <property type="term" value="F:deaminase activity"/>
    <property type="evidence" value="ECO:0007669"/>
    <property type="project" value="TreeGrafter"/>
</dbReference>
<dbReference type="PANTHER" id="PTHR11803">
    <property type="entry name" value="2-IMINOBUTANOATE/2-IMINOPROPANOATE DEAMINASE RIDA"/>
    <property type="match status" value="1"/>
</dbReference>
<comment type="similarity">
    <text evidence="1">Belongs to the RutC family.</text>
</comment>
<proteinExistence type="inferred from homology"/>
<dbReference type="STRING" id="946362.F2UES7"/>
<reference evidence="2" key="1">
    <citation type="submission" date="2009-08" db="EMBL/GenBank/DDBJ databases">
        <title>Annotation of Salpingoeca rosetta.</title>
        <authorList>
            <consortium name="The Broad Institute Genome Sequencing Platform"/>
            <person name="Russ C."/>
            <person name="Cuomo C."/>
            <person name="Burger G."/>
            <person name="Gray M.W."/>
            <person name="Holland P.W.H."/>
            <person name="King N."/>
            <person name="Lang F.B.F."/>
            <person name="Roger A.J."/>
            <person name="Ruiz-Trillo I."/>
            <person name="Young S.K."/>
            <person name="Zeng Q."/>
            <person name="Gargeya S."/>
            <person name="Alvarado L."/>
            <person name="Berlin A."/>
            <person name="Chapman S.B."/>
            <person name="Chen Z."/>
            <person name="Freedman E."/>
            <person name="Gellesch M."/>
            <person name="Goldberg J."/>
            <person name="Griggs A."/>
            <person name="Gujja S."/>
            <person name="Heilman E."/>
            <person name="Heiman D."/>
            <person name="Howarth C."/>
            <person name="Mehta T."/>
            <person name="Neiman D."/>
            <person name="Pearson M."/>
            <person name="Roberts A."/>
            <person name="Saif S."/>
            <person name="Shea T."/>
            <person name="Shenoy N."/>
            <person name="Sisk P."/>
            <person name="Stolte C."/>
            <person name="Sykes S."/>
            <person name="White J."/>
            <person name="Yandava C."/>
            <person name="Haas B."/>
            <person name="Nusbaum C."/>
            <person name="Birren B."/>
        </authorList>
    </citation>
    <scope>NUCLEOTIDE SEQUENCE [LARGE SCALE GENOMIC DNA]</scope>
    <source>
        <strain evidence="2">ATCC 50818</strain>
    </source>
</reference>
<dbReference type="Gene3D" id="3.30.1330.40">
    <property type="entry name" value="RutC-like"/>
    <property type="match status" value="1"/>
</dbReference>
<dbReference type="CDD" id="cd00448">
    <property type="entry name" value="YjgF_YER057c_UK114_family"/>
    <property type="match status" value="1"/>
</dbReference>
<dbReference type="PROSITE" id="PS01094">
    <property type="entry name" value="UPF0076"/>
    <property type="match status" value="1"/>
</dbReference>
<dbReference type="OMA" id="GSYFKEP"/>
<dbReference type="InParanoid" id="F2UES7"/>
<dbReference type="InterPro" id="IPR035959">
    <property type="entry name" value="RutC-like_sf"/>
</dbReference>
<dbReference type="InterPro" id="IPR006175">
    <property type="entry name" value="YjgF/YER057c/UK114"/>
</dbReference>
<dbReference type="Proteomes" id="UP000007799">
    <property type="component" value="Unassembled WGS sequence"/>
</dbReference>
<dbReference type="InterPro" id="IPR006056">
    <property type="entry name" value="RidA"/>
</dbReference>
<name>F2UES7_SALR5</name>
<dbReference type="FunFam" id="3.30.1330.40:FF:000001">
    <property type="entry name" value="L-PSP family endoribonuclease"/>
    <property type="match status" value="1"/>
</dbReference>
<dbReference type="OrthoDB" id="309640at2759"/>
<organism evidence="3">
    <name type="scientific">Salpingoeca rosetta (strain ATCC 50818 / BSB-021)</name>
    <dbReference type="NCBI Taxonomy" id="946362"/>
    <lineage>
        <taxon>Eukaryota</taxon>
        <taxon>Choanoflagellata</taxon>
        <taxon>Craspedida</taxon>
        <taxon>Salpingoecidae</taxon>
        <taxon>Salpingoeca</taxon>
    </lineage>
</organism>
<evidence type="ECO:0000313" key="3">
    <source>
        <dbReference type="Proteomes" id="UP000007799"/>
    </source>
</evidence>
<dbReference type="AlphaFoldDB" id="F2UES7"/>
<dbReference type="GeneID" id="16072739"/>
<dbReference type="GO" id="GO:0005829">
    <property type="term" value="C:cytosol"/>
    <property type="evidence" value="ECO:0007669"/>
    <property type="project" value="TreeGrafter"/>
</dbReference>
<dbReference type="PANTHER" id="PTHR11803:SF58">
    <property type="entry name" value="PROTEIN HMF1-RELATED"/>
    <property type="match status" value="1"/>
</dbReference>